<feature type="transmembrane region" description="Helical" evidence="6">
    <location>
        <begin position="96"/>
        <end position="119"/>
    </location>
</feature>
<accession>A0AAU9TUR7</accession>
<feature type="transmembrane region" description="Helical" evidence="6">
    <location>
        <begin position="38"/>
        <end position="60"/>
    </location>
</feature>
<comment type="subcellular location">
    <subcellularLocation>
        <location evidence="1">Membrane</location>
        <topology evidence="1">Multi-pass membrane protein</topology>
    </subcellularLocation>
</comment>
<reference evidence="7" key="1">
    <citation type="submission" date="2022-03" db="EMBL/GenBank/DDBJ databases">
        <authorList>
            <person name="Tunstrom K."/>
        </authorList>
    </citation>
    <scope>NUCLEOTIDE SEQUENCE</scope>
</reference>
<feature type="transmembrane region" description="Helical" evidence="6">
    <location>
        <begin position="131"/>
        <end position="152"/>
    </location>
</feature>
<comment type="caution">
    <text evidence="7">The sequence shown here is derived from an EMBL/GenBank/DDBJ whole genome shotgun (WGS) entry which is preliminary data.</text>
</comment>
<dbReference type="Gene3D" id="1.20.1250.20">
    <property type="entry name" value="MFS general substrate transporter like domains"/>
    <property type="match status" value="1"/>
</dbReference>
<dbReference type="EMBL" id="CAKOGL010000008">
    <property type="protein sequence ID" value="CAH2089612.1"/>
    <property type="molecule type" value="Genomic_DNA"/>
</dbReference>
<evidence type="ECO:0000256" key="3">
    <source>
        <dbReference type="ARBA" id="ARBA00022989"/>
    </source>
</evidence>
<gene>
    <name evidence="7" type="ORF">EEDITHA_LOCUS5648</name>
</gene>
<dbReference type="GO" id="GO:0016020">
    <property type="term" value="C:membrane"/>
    <property type="evidence" value="ECO:0007669"/>
    <property type="project" value="UniProtKB-SubCell"/>
</dbReference>
<keyword evidence="2 6" id="KW-0812">Transmembrane</keyword>
<feature type="region of interest" description="Disordered" evidence="5">
    <location>
        <begin position="1"/>
        <end position="24"/>
    </location>
</feature>
<feature type="transmembrane region" description="Helical" evidence="6">
    <location>
        <begin position="158"/>
        <end position="184"/>
    </location>
</feature>
<dbReference type="Proteomes" id="UP001153954">
    <property type="component" value="Unassembled WGS sequence"/>
</dbReference>
<evidence type="ECO:0000256" key="1">
    <source>
        <dbReference type="ARBA" id="ARBA00004141"/>
    </source>
</evidence>
<dbReference type="InterPro" id="IPR036259">
    <property type="entry name" value="MFS_trans_sf"/>
</dbReference>
<keyword evidence="4 6" id="KW-0472">Membrane</keyword>
<dbReference type="PANTHER" id="PTHR23507:SF39">
    <property type="entry name" value="GH23453P-RELATED"/>
    <property type="match status" value="1"/>
</dbReference>
<evidence type="ECO:0000313" key="8">
    <source>
        <dbReference type="Proteomes" id="UP001153954"/>
    </source>
</evidence>
<proteinExistence type="predicted"/>
<evidence type="ECO:0000313" key="7">
    <source>
        <dbReference type="EMBL" id="CAH2089612.1"/>
    </source>
</evidence>
<protein>
    <recommendedName>
        <fullName evidence="9">Proton-coupled folate transporter</fullName>
    </recommendedName>
</protein>
<dbReference type="PANTHER" id="PTHR23507">
    <property type="entry name" value="ZGC:174356"/>
    <property type="match status" value="1"/>
</dbReference>
<organism evidence="7 8">
    <name type="scientific">Euphydryas editha</name>
    <name type="common">Edith's checkerspot</name>
    <dbReference type="NCBI Taxonomy" id="104508"/>
    <lineage>
        <taxon>Eukaryota</taxon>
        <taxon>Metazoa</taxon>
        <taxon>Ecdysozoa</taxon>
        <taxon>Arthropoda</taxon>
        <taxon>Hexapoda</taxon>
        <taxon>Insecta</taxon>
        <taxon>Pterygota</taxon>
        <taxon>Neoptera</taxon>
        <taxon>Endopterygota</taxon>
        <taxon>Lepidoptera</taxon>
        <taxon>Glossata</taxon>
        <taxon>Ditrysia</taxon>
        <taxon>Papilionoidea</taxon>
        <taxon>Nymphalidae</taxon>
        <taxon>Nymphalinae</taxon>
        <taxon>Euphydryas</taxon>
    </lineage>
</organism>
<evidence type="ECO:0000256" key="5">
    <source>
        <dbReference type="SAM" id="MobiDB-lite"/>
    </source>
</evidence>
<keyword evidence="3 6" id="KW-1133">Transmembrane helix</keyword>
<dbReference type="GO" id="GO:0022857">
    <property type="term" value="F:transmembrane transporter activity"/>
    <property type="evidence" value="ECO:0007669"/>
    <property type="project" value="TreeGrafter"/>
</dbReference>
<evidence type="ECO:0000256" key="6">
    <source>
        <dbReference type="SAM" id="Phobius"/>
    </source>
</evidence>
<name>A0AAU9TUR7_EUPED</name>
<evidence type="ECO:0000256" key="2">
    <source>
        <dbReference type="ARBA" id="ARBA00022692"/>
    </source>
</evidence>
<keyword evidence="8" id="KW-1185">Reference proteome</keyword>
<evidence type="ECO:0008006" key="9">
    <source>
        <dbReference type="Google" id="ProtNLM"/>
    </source>
</evidence>
<dbReference type="AlphaFoldDB" id="A0AAU9TUR7"/>
<evidence type="ECO:0000256" key="4">
    <source>
        <dbReference type="ARBA" id="ARBA00023136"/>
    </source>
</evidence>
<dbReference type="SUPFAM" id="SSF103473">
    <property type="entry name" value="MFS general substrate transporter"/>
    <property type="match status" value="1"/>
</dbReference>
<sequence length="196" mass="21896">MTQENENIDENNPNVNTVTESQSQSHIPSQSYRITMEFPLFFTMLSVSLCGAVISNLVLYRTCVNSLNHTKDECQIFMSSSRNNGSKDLEQEVQKYATFVSMLRTIVESLAPAILSLFLGVWSDTHGRKPLVVWPLLGMSLSSALVVVYSMIDSLGPWWFILTSIPVSLSGGFTSLFTGSFCYISDISTKEKRSLR</sequence>